<dbReference type="AlphaFoldDB" id="A0A177YFP2"/>
<evidence type="ECO:0000259" key="2">
    <source>
        <dbReference type="Pfam" id="PF03795"/>
    </source>
</evidence>
<comment type="caution">
    <text evidence="3">The sequence shown here is derived from an EMBL/GenBank/DDBJ whole genome shotgun (WGS) entry which is preliminary data.</text>
</comment>
<dbReference type="SUPFAM" id="SSF54909">
    <property type="entry name" value="Dimeric alpha+beta barrel"/>
    <property type="match status" value="1"/>
</dbReference>
<dbReference type="PANTHER" id="PTHR37828">
    <property type="entry name" value="GSR2449 PROTEIN"/>
    <property type="match status" value="1"/>
</dbReference>
<protein>
    <recommendedName>
        <fullName evidence="2">YCII-related domain-containing protein</fullName>
    </recommendedName>
</protein>
<evidence type="ECO:0000313" key="3">
    <source>
        <dbReference type="EMBL" id="OAK54364.1"/>
    </source>
</evidence>
<comment type="similarity">
    <text evidence="1">Belongs to the YciI family.</text>
</comment>
<accession>A0A177YFP2</accession>
<feature type="domain" description="YCII-related" evidence="2">
    <location>
        <begin position="3"/>
        <end position="86"/>
    </location>
</feature>
<proteinExistence type="inferred from homology"/>
<sequence length="94" mass="10547">MGMFVVEYSYTDESSAGRDDHRTDHRAWLTELVRRKVVRSSGPTADHTGATFIVQADDADAVRRLFAHDPFARAHLVEDVRVSEWTPARGDFGG</sequence>
<dbReference type="InterPro" id="IPR011008">
    <property type="entry name" value="Dimeric_a/b-barrel"/>
</dbReference>
<dbReference type="PANTHER" id="PTHR37828:SF1">
    <property type="entry name" value="YCII-RELATED DOMAIN-CONTAINING PROTEIN"/>
    <property type="match status" value="1"/>
</dbReference>
<evidence type="ECO:0000256" key="1">
    <source>
        <dbReference type="ARBA" id="ARBA00007689"/>
    </source>
</evidence>
<name>A0A177YFP2_9NOCA</name>
<reference evidence="3 4" key="1">
    <citation type="submission" date="2016-03" db="EMBL/GenBank/DDBJ databases">
        <title>Genome sequence of Rhodococcus kyotonensis KB10.</title>
        <authorList>
            <person name="Jeong H."/>
            <person name="Hong C.E."/>
            <person name="Jo S.H."/>
            <person name="Park J.M."/>
        </authorList>
    </citation>
    <scope>NUCLEOTIDE SEQUENCE [LARGE SCALE GENOMIC DNA]</scope>
    <source>
        <strain evidence="3 4">KB10</strain>
    </source>
</reference>
<dbReference type="Proteomes" id="UP000077519">
    <property type="component" value="Unassembled WGS sequence"/>
</dbReference>
<gene>
    <name evidence="3" type="ORF">A3K89_02935</name>
</gene>
<evidence type="ECO:0000313" key="4">
    <source>
        <dbReference type="Proteomes" id="UP000077519"/>
    </source>
</evidence>
<dbReference type="EMBL" id="LVHI01000012">
    <property type="protein sequence ID" value="OAK54364.1"/>
    <property type="molecule type" value="Genomic_DNA"/>
</dbReference>
<dbReference type="Gene3D" id="3.30.70.1060">
    <property type="entry name" value="Dimeric alpha+beta barrel"/>
    <property type="match status" value="1"/>
</dbReference>
<keyword evidence="4" id="KW-1185">Reference proteome</keyword>
<organism evidence="3 4">
    <name type="scientific">Rhodococcoides kyotonense</name>
    <dbReference type="NCBI Taxonomy" id="398843"/>
    <lineage>
        <taxon>Bacteria</taxon>
        <taxon>Bacillati</taxon>
        <taxon>Actinomycetota</taxon>
        <taxon>Actinomycetes</taxon>
        <taxon>Mycobacteriales</taxon>
        <taxon>Nocardiaceae</taxon>
        <taxon>Rhodococcoides</taxon>
    </lineage>
</organism>
<dbReference type="RefSeq" id="WP_068424437.1">
    <property type="nucleotide sequence ID" value="NZ_LVHI01000012.1"/>
</dbReference>
<dbReference type="Pfam" id="PF03795">
    <property type="entry name" value="YCII"/>
    <property type="match status" value="1"/>
</dbReference>
<dbReference type="InterPro" id="IPR005545">
    <property type="entry name" value="YCII"/>
</dbReference>